<dbReference type="EMBL" id="JBHTJO010000001">
    <property type="protein sequence ID" value="MFD0987451.1"/>
    <property type="molecule type" value="Genomic_DNA"/>
</dbReference>
<evidence type="ECO:0000313" key="3">
    <source>
        <dbReference type="Proteomes" id="UP001597102"/>
    </source>
</evidence>
<name>A0ABW3JB43_9HYPH</name>
<proteinExistence type="predicted"/>
<dbReference type="RefSeq" id="WP_379089452.1">
    <property type="nucleotide sequence ID" value="NZ_JBHTJO010000001.1"/>
</dbReference>
<dbReference type="InterPro" id="IPR001173">
    <property type="entry name" value="Glyco_trans_2-like"/>
</dbReference>
<dbReference type="InterPro" id="IPR050834">
    <property type="entry name" value="Glycosyltransf_2"/>
</dbReference>
<evidence type="ECO:0000313" key="2">
    <source>
        <dbReference type="EMBL" id="MFD0987451.1"/>
    </source>
</evidence>
<accession>A0ABW3JB43</accession>
<comment type="caution">
    <text evidence="2">The sequence shown here is derived from an EMBL/GenBank/DDBJ whole genome shotgun (WGS) entry which is preliminary data.</text>
</comment>
<dbReference type="Pfam" id="PF00535">
    <property type="entry name" value="Glycos_transf_2"/>
    <property type="match status" value="1"/>
</dbReference>
<gene>
    <name evidence="2" type="ORF">ACFQ2F_10125</name>
</gene>
<dbReference type="PANTHER" id="PTHR43685:SF11">
    <property type="entry name" value="GLYCOSYLTRANSFERASE TAGX-RELATED"/>
    <property type="match status" value="1"/>
</dbReference>
<dbReference type="InterPro" id="IPR029044">
    <property type="entry name" value="Nucleotide-diphossugar_trans"/>
</dbReference>
<dbReference type="Proteomes" id="UP001597102">
    <property type="component" value="Unassembled WGS sequence"/>
</dbReference>
<dbReference type="PANTHER" id="PTHR43685">
    <property type="entry name" value="GLYCOSYLTRANSFERASE"/>
    <property type="match status" value="1"/>
</dbReference>
<dbReference type="SUPFAM" id="SSF53448">
    <property type="entry name" value="Nucleotide-diphospho-sugar transferases"/>
    <property type="match status" value="1"/>
</dbReference>
<evidence type="ECO:0000259" key="1">
    <source>
        <dbReference type="Pfam" id="PF00535"/>
    </source>
</evidence>
<reference evidence="3" key="1">
    <citation type="journal article" date="2019" name="Int. J. Syst. Evol. Microbiol.">
        <title>The Global Catalogue of Microorganisms (GCM) 10K type strain sequencing project: providing services to taxonomists for standard genome sequencing and annotation.</title>
        <authorList>
            <consortium name="The Broad Institute Genomics Platform"/>
            <consortium name="The Broad Institute Genome Sequencing Center for Infectious Disease"/>
            <person name="Wu L."/>
            <person name="Ma J."/>
        </authorList>
    </citation>
    <scope>NUCLEOTIDE SEQUENCE [LARGE SCALE GENOMIC DNA]</scope>
    <source>
        <strain evidence="3">CCUG 61697</strain>
    </source>
</reference>
<dbReference type="CDD" id="cd00761">
    <property type="entry name" value="Glyco_tranf_GTA_type"/>
    <property type="match status" value="1"/>
</dbReference>
<protein>
    <submittedName>
        <fullName evidence="2">Glycosyltransferase family 2 protein</fullName>
    </submittedName>
</protein>
<dbReference type="Gene3D" id="3.90.550.10">
    <property type="entry name" value="Spore Coat Polysaccharide Biosynthesis Protein SpsA, Chain A"/>
    <property type="match status" value="1"/>
</dbReference>
<keyword evidence="3" id="KW-1185">Reference proteome</keyword>
<organism evidence="2 3">
    <name type="scientific">Methyloligella solikamskensis</name>
    <dbReference type="NCBI Taxonomy" id="1177756"/>
    <lineage>
        <taxon>Bacteria</taxon>
        <taxon>Pseudomonadati</taxon>
        <taxon>Pseudomonadota</taxon>
        <taxon>Alphaproteobacteria</taxon>
        <taxon>Hyphomicrobiales</taxon>
        <taxon>Hyphomicrobiaceae</taxon>
        <taxon>Methyloligella</taxon>
    </lineage>
</organism>
<feature type="domain" description="Glycosyltransferase 2-like" evidence="1">
    <location>
        <begin position="3"/>
        <end position="161"/>
    </location>
</feature>
<sequence length="283" mass="31753">MISAVIPAYNRARTIGRAIDSIVAQTRAVDEILIVDDASTDDLAAALEPYDETVRLVRHEKNRGASAARNTGIAEAKGDMIAFLDSDDVWTPEKIARQMDFMAEAEVSASCTNFKVIPPGEESGKPAWRPYDEILDLTDLVWGCYVSPGSTLLCRRSVLQKVSGYDVSFPRYEDWDLLVRMVRQEGKIGFLNEPLATVYLGTHLSPEAAEGGLERMEAKHWNELAGDGFGSRFQSALAFNLASVRRLEGDYGSMLLELARCYWLYPIGNWPLRVILRDRFRRR</sequence>